<evidence type="ECO:0000256" key="2">
    <source>
        <dbReference type="ARBA" id="ARBA00022679"/>
    </source>
</evidence>
<comment type="subcellular location">
    <subcellularLocation>
        <location evidence="4">Nucleus</location>
        <location evidence="4">Nucleolus</location>
    </subcellularLocation>
</comment>
<dbReference type="PANTHER" id="PTHR21008:SF1">
    <property type="entry name" value="25S RRNA (ADENINE(2142)-N(1))-METHYLTRANSFERASE"/>
    <property type="match status" value="1"/>
</dbReference>
<gene>
    <name evidence="6" type="ORF">BDN71DRAFT_1451806</name>
</gene>
<evidence type="ECO:0000256" key="1">
    <source>
        <dbReference type="ARBA" id="ARBA00022603"/>
    </source>
</evidence>
<organism evidence="6 7">
    <name type="scientific">Pleurotus eryngii</name>
    <name type="common">Boletus of the steppes</name>
    <dbReference type="NCBI Taxonomy" id="5323"/>
    <lineage>
        <taxon>Eukaryota</taxon>
        <taxon>Fungi</taxon>
        <taxon>Dikarya</taxon>
        <taxon>Basidiomycota</taxon>
        <taxon>Agaricomycotina</taxon>
        <taxon>Agaricomycetes</taxon>
        <taxon>Agaricomycetidae</taxon>
        <taxon>Agaricales</taxon>
        <taxon>Pleurotineae</taxon>
        <taxon>Pleurotaceae</taxon>
        <taxon>Pleurotus</taxon>
    </lineage>
</organism>
<dbReference type="EC" id="2.1.1.-" evidence="4"/>
<comment type="caution">
    <text evidence="6">The sequence shown here is derived from an EMBL/GenBank/DDBJ whole genome shotgun (WGS) entry which is preliminary data.</text>
</comment>
<name>A0A9P6D5U2_PLEER</name>
<protein>
    <recommendedName>
        <fullName evidence="4">25S rRNA adenine-N(1) methyltransferase</fullName>
        <ecNumber evidence="4">2.1.1.-</ecNumber>
    </recommendedName>
</protein>
<comment type="function">
    <text evidence="4">S-adenosyl-L-methionine-dependent methyltransferase that specifically methylates the N(1) position of an adenine present in helix 65 in 25S rRNA.</text>
</comment>
<feature type="region of interest" description="Disordered" evidence="5">
    <location>
        <begin position="1"/>
        <end position="21"/>
    </location>
</feature>
<dbReference type="Gene3D" id="3.40.50.150">
    <property type="entry name" value="Vaccinia Virus protein VP39"/>
    <property type="match status" value="1"/>
</dbReference>
<evidence type="ECO:0000256" key="4">
    <source>
        <dbReference type="HAMAP-Rule" id="MF_03044"/>
    </source>
</evidence>
<evidence type="ECO:0000313" key="7">
    <source>
        <dbReference type="Proteomes" id="UP000807025"/>
    </source>
</evidence>
<feature type="compositionally biased region" description="Polar residues" evidence="5">
    <location>
        <begin position="11"/>
        <end position="21"/>
    </location>
</feature>
<dbReference type="EMBL" id="MU154604">
    <property type="protein sequence ID" value="KAF9492247.1"/>
    <property type="molecule type" value="Genomic_DNA"/>
</dbReference>
<keyword evidence="4" id="KW-0539">Nucleus</keyword>
<dbReference type="Pfam" id="PF11968">
    <property type="entry name" value="Bmt2"/>
    <property type="match status" value="1"/>
</dbReference>
<dbReference type="SUPFAM" id="SSF53335">
    <property type="entry name" value="S-adenosyl-L-methionine-dependent methyltransferases"/>
    <property type="match status" value="1"/>
</dbReference>
<evidence type="ECO:0000256" key="5">
    <source>
        <dbReference type="SAM" id="MobiDB-lite"/>
    </source>
</evidence>
<dbReference type="Proteomes" id="UP000807025">
    <property type="component" value="Unassembled WGS sequence"/>
</dbReference>
<feature type="binding site" evidence="4">
    <location>
        <position position="150"/>
    </location>
    <ligand>
        <name>S-adenosyl-L-methionine</name>
        <dbReference type="ChEBI" id="CHEBI:59789"/>
    </ligand>
</feature>
<dbReference type="GO" id="GO:0016433">
    <property type="term" value="F:rRNA (adenine) methyltransferase activity"/>
    <property type="evidence" value="ECO:0007669"/>
    <property type="project" value="UniProtKB-UniRule"/>
</dbReference>
<accession>A0A9P6D5U2</accession>
<dbReference type="AlphaFoldDB" id="A0A9P6D5U2"/>
<keyword evidence="7" id="KW-1185">Reference proteome</keyword>
<keyword evidence="2 4" id="KW-0808">Transferase</keyword>
<evidence type="ECO:0000256" key="3">
    <source>
        <dbReference type="ARBA" id="ARBA00022691"/>
    </source>
</evidence>
<dbReference type="InterPro" id="IPR029063">
    <property type="entry name" value="SAM-dependent_MTases_sf"/>
</dbReference>
<feature type="binding site" evidence="4">
    <location>
        <position position="130"/>
    </location>
    <ligand>
        <name>S-adenosyl-L-methionine</name>
        <dbReference type="ChEBI" id="CHEBI:59789"/>
    </ligand>
</feature>
<keyword evidence="1 4" id="KW-0489">Methyltransferase</keyword>
<dbReference type="HAMAP" id="MF_03044">
    <property type="entry name" value="BMT2"/>
    <property type="match status" value="1"/>
</dbReference>
<dbReference type="PANTHER" id="PTHR21008">
    <property type="entry name" value="S-ADENOSYLMETHIONINE SENSOR UPSTREAM OF MTORC1-RELATED"/>
    <property type="match status" value="1"/>
</dbReference>
<reference evidence="6" key="1">
    <citation type="submission" date="2020-11" db="EMBL/GenBank/DDBJ databases">
        <authorList>
            <consortium name="DOE Joint Genome Institute"/>
            <person name="Ahrendt S."/>
            <person name="Riley R."/>
            <person name="Andreopoulos W."/>
            <person name="Labutti K."/>
            <person name="Pangilinan J."/>
            <person name="Ruiz-Duenas F.J."/>
            <person name="Barrasa J.M."/>
            <person name="Sanchez-Garcia M."/>
            <person name="Camarero S."/>
            <person name="Miyauchi S."/>
            <person name="Serrano A."/>
            <person name="Linde D."/>
            <person name="Babiker R."/>
            <person name="Drula E."/>
            <person name="Ayuso-Fernandez I."/>
            <person name="Pacheco R."/>
            <person name="Padilla G."/>
            <person name="Ferreira P."/>
            <person name="Barriuso J."/>
            <person name="Kellner H."/>
            <person name="Castanera R."/>
            <person name="Alfaro M."/>
            <person name="Ramirez L."/>
            <person name="Pisabarro A.G."/>
            <person name="Kuo A."/>
            <person name="Tritt A."/>
            <person name="Lipzen A."/>
            <person name="He G."/>
            <person name="Yan M."/>
            <person name="Ng V."/>
            <person name="Cullen D."/>
            <person name="Martin F."/>
            <person name="Rosso M.-N."/>
            <person name="Henrissat B."/>
            <person name="Hibbett D."/>
            <person name="Martinez A.T."/>
            <person name="Grigoriev I.V."/>
        </authorList>
    </citation>
    <scope>NUCLEOTIDE SEQUENCE</scope>
    <source>
        <strain evidence="6">ATCC 90797</strain>
    </source>
</reference>
<proteinExistence type="inferred from homology"/>
<dbReference type="OrthoDB" id="5954793at2759"/>
<comment type="similarity">
    <text evidence="4">Belongs to the BMT2 family.</text>
</comment>
<evidence type="ECO:0000313" key="6">
    <source>
        <dbReference type="EMBL" id="KAF9492247.1"/>
    </source>
</evidence>
<sequence>MPKAKKRKAPITNNIIVDPSSSKPQARRTLIRRFHVLLKKKAQLEHQLSNDDGSKHPHGSLTEVKLALTEVGNEIEELGGLEAYQRMSSIGQGNDRGGGSEKYLISWLKEMMIHETCQRLKQRHLLLEVGALKPDNYRSCTSWLDAAPMDLKSRHPDILEQDFLTLDQSSHRAKWDTISLSLVLNFVPEASDRGRMLRYAHNMLKEGGYLFLALPLPCVENSRYLTFEHFRLLMSSIGFNELKSRWKHSGKMVYYLYEKTSPVQTEMDFSKKQILRSGNRNNFVVLIRD</sequence>
<keyword evidence="3 4" id="KW-0949">S-adenosyl-L-methionine</keyword>
<dbReference type="GO" id="GO:0005730">
    <property type="term" value="C:nucleolus"/>
    <property type="evidence" value="ECO:0007669"/>
    <property type="project" value="UniProtKB-SubCell"/>
</dbReference>
<dbReference type="InterPro" id="IPR021867">
    <property type="entry name" value="Bmt2/SAMTOR"/>
</dbReference>